<dbReference type="EMBL" id="BMGG01000010">
    <property type="protein sequence ID" value="GGC88294.1"/>
    <property type="molecule type" value="Genomic_DNA"/>
</dbReference>
<evidence type="ECO:0000313" key="3">
    <source>
        <dbReference type="Proteomes" id="UP000637002"/>
    </source>
</evidence>
<sequence>MRSKNTTRWSVIAAGIILFIIVPGMIATHYRRGPQPVSFAYPAAEVKRFSEGRFTRPAMPMWRRPISLFVSGDKDPRAGAFIAGMIYGMTRYVGVTLAEM</sequence>
<keyword evidence="1" id="KW-0812">Transmembrane</keyword>
<gene>
    <name evidence="2" type="ORF">GCM10010994_52830</name>
</gene>
<comment type="caution">
    <text evidence="2">The sequence shown here is derived from an EMBL/GenBank/DDBJ whole genome shotgun (WGS) entry which is preliminary data.</text>
</comment>
<keyword evidence="3" id="KW-1185">Reference proteome</keyword>
<keyword evidence="1" id="KW-0472">Membrane</keyword>
<protein>
    <submittedName>
        <fullName evidence="2">Uncharacterized protein</fullName>
    </submittedName>
</protein>
<feature type="transmembrane region" description="Helical" evidence="1">
    <location>
        <begin position="78"/>
        <end position="98"/>
    </location>
</feature>
<reference evidence="2" key="1">
    <citation type="journal article" date="2014" name="Int. J. Syst. Evol. Microbiol.">
        <title>Complete genome sequence of Corynebacterium casei LMG S-19264T (=DSM 44701T), isolated from a smear-ripened cheese.</title>
        <authorList>
            <consortium name="US DOE Joint Genome Institute (JGI-PGF)"/>
            <person name="Walter F."/>
            <person name="Albersmeier A."/>
            <person name="Kalinowski J."/>
            <person name="Ruckert C."/>
        </authorList>
    </citation>
    <scope>NUCLEOTIDE SEQUENCE</scope>
    <source>
        <strain evidence="2">CGMCC 1.12919</strain>
    </source>
</reference>
<feature type="transmembrane region" description="Helical" evidence="1">
    <location>
        <begin position="12"/>
        <end position="30"/>
    </location>
</feature>
<evidence type="ECO:0000313" key="2">
    <source>
        <dbReference type="EMBL" id="GGC88294.1"/>
    </source>
</evidence>
<name>A0A916UTX6_9HYPH</name>
<dbReference type="Proteomes" id="UP000637002">
    <property type="component" value="Unassembled WGS sequence"/>
</dbReference>
<evidence type="ECO:0000256" key="1">
    <source>
        <dbReference type="SAM" id="Phobius"/>
    </source>
</evidence>
<keyword evidence="1" id="KW-1133">Transmembrane helix</keyword>
<dbReference type="AlphaFoldDB" id="A0A916UTX6"/>
<accession>A0A916UTX6</accession>
<organism evidence="2 3">
    <name type="scientific">Chelatococcus reniformis</name>
    <dbReference type="NCBI Taxonomy" id="1494448"/>
    <lineage>
        <taxon>Bacteria</taxon>
        <taxon>Pseudomonadati</taxon>
        <taxon>Pseudomonadota</taxon>
        <taxon>Alphaproteobacteria</taxon>
        <taxon>Hyphomicrobiales</taxon>
        <taxon>Chelatococcaceae</taxon>
        <taxon>Chelatococcus</taxon>
    </lineage>
</organism>
<proteinExistence type="predicted"/>
<reference evidence="2" key="2">
    <citation type="submission" date="2020-09" db="EMBL/GenBank/DDBJ databases">
        <authorList>
            <person name="Sun Q."/>
            <person name="Zhou Y."/>
        </authorList>
    </citation>
    <scope>NUCLEOTIDE SEQUENCE</scope>
    <source>
        <strain evidence="2">CGMCC 1.12919</strain>
    </source>
</reference>